<feature type="region of interest" description="Disordered" evidence="7">
    <location>
        <begin position="48"/>
        <end position="78"/>
    </location>
</feature>
<evidence type="ECO:0000313" key="10">
    <source>
        <dbReference type="EMBL" id="CAD1841928.1"/>
    </source>
</evidence>
<evidence type="ECO:0008006" key="11">
    <source>
        <dbReference type="Google" id="ProtNLM"/>
    </source>
</evidence>
<dbReference type="SUPFAM" id="SSF50985">
    <property type="entry name" value="RCC1/BLIP-II"/>
    <property type="match status" value="1"/>
</dbReference>
<dbReference type="InterPro" id="IPR017441">
    <property type="entry name" value="Protein_kinase_ATP_BS"/>
</dbReference>
<dbReference type="CDD" id="cd14066">
    <property type="entry name" value="STKc_IRAK"/>
    <property type="match status" value="1"/>
</dbReference>
<proteinExistence type="predicted"/>
<dbReference type="Gene3D" id="3.30.200.20">
    <property type="entry name" value="Phosphorylase Kinase, domain 1"/>
    <property type="match status" value="1"/>
</dbReference>
<evidence type="ECO:0000256" key="5">
    <source>
        <dbReference type="ARBA" id="ARBA00022840"/>
    </source>
</evidence>
<dbReference type="SMART" id="SM00450">
    <property type="entry name" value="RHOD"/>
    <property type="match status" value="1"/>
</dbReference>
<name>A0A6V7QFX7_ANACO</name>
<dbReference type="PROSITE" id="PS50011">
    <property type="entry name" value="PROTEIN_KINASE_DOM"/>
    <property type="match status" value="1"/>
</dbReference>
<feature type="region of interest" description="Disordered" evidence="7">
    <location>
        <begin position="431"/>
        <end position="479"/>
    </location>
</feature>
<dbReference type="SUPFAM" id="SSF56112">
    <property type="entry name" value="Protein kinase-like (PK-like)"/>
    <property type="match status" value="1"/>
</dbReference>
<evidence type="ECO:0000256" key="1">
    <source>
        <dbReference type="ARBA" id="ARBA00022527"/>
    </source>
</evidence>
<keyword evidence="5 6" id="KW-0067">ATP-binding</keyword>
<feature type="domain" description="Protein kinase" evidence="8">
    <location>
        <begin position="635"/>
        <end position="924"/>
    </location>
</feature>
<dbReference type="InterPro" id="IPR001245">
    <property type="entry name" value="Ser-Thr/Tyr_kinase_cat_dom"/>
</dbReference>
<evidence type="ECO:0000259" key="8">
    <source>
        <dbReference type="PROSITE" id="PS50011"/>
    </source>
</evidence>
<dbReference type="AlphaFoldDB" id="A0A6V7QFX7"/>
<feature type="compositionally biased region" description="Basic residues" evidence="7">
    <location>
        <begin position="222"/>
        <end position="238"/>
    </location>
</feature>
<dbReference type="InterPro" id="IPR036873">
    <property type="entry name" value="Rhodanese-like_dom_sf"/>
</dbReference>
<sequence>MRNHERDNKRNPRQWRWRWRWRWRCDAPLVLVVLLRVLRRPQTLRIGGPTRATRRGTRADPVGVGAGHQAERGGGDAAGGGGFRLLDVRPAWEREKARVGGSLHVPLFVADPDNGPLTLLKRWVHFGYVGLWTGQLLTTVNHRFVADVEAQVPDKATKLLVACGEGLRSLMAVRLLHEGGYENLGWLAGDSTGNALVPTTLLAQSPPSDEDQVLQRSDCSRRAHPRRRPRPRPRRRALPSHALGSASTLAIAYGSATVCGVAAGTPRAASTAPPRGRRGAEPLSPNASFDSVSGGRDFLCGLRSDGAAFFCWNGGGGPPRPKRVYNGPDAIAGLAVGVDQIAAVDRNASRIEWWRGGAQFPRSVLGSYGSLTSGDGFSCAVAGNGTVRCWGPRGGAIQALFSNLSMASIVAGDSHACGVSAAGLLLCRGSNASGQSDPPGDPRSSSRGSRSAPTTPARFGAPTTPSSAGAASAAARREQPHPANATEFALIVAGGNLTCGVTTSNFSVVCWRSDWRNSSATTLPLPTILPGICAAQQSDCNCGIYPDSDTLCSGSGVPTIAAASRNGAGANAAESAGAGAGVASPFTSPSGSKSRIFRRQGSRVMRRQRSGPSSFKDHRAEEFTFPELAAATKNFSMETKIGAGSFGTVYKGKLPDGREVAIKRSESGPRSKKFQEKESAFQSELAFLSRLHHKHLVGLLGYCEEKEERLLVYEFMKNGALYDHLHSKDASAALANSVVRSSWKVRIKVLLDASRGIEYLHNYAVPPIIHRDIKSSNILLDSNWVARVSDFGLSLMGPESEGGHLSMKAAGTVGYMDPEYYGLQHLTVKSDVYGFGVVMLEVLTGRRAIFKDEGGNPVSVVDFAVPSIVAGNVRSVLDERPGPLGPHEAEAVELVAYTAVHCVSLEGRERPAMTDVVANLETAVALLENSHGSISSASISLASVD</sequence>
<dbReference type="GO" id="GO:0004674">
    <property type="term" value="F:protein serine/threonine kinase activity"/>
    <property type="evidence" value="ECO:0007669"/>
    <property type="project" value="UniProtKB-KW"/>
</dbReference>
<dbReference type="Gene3D" id="1.10.510.10">
    <property type="entry name" value="Transferase(Phosphotransferase) domain 1"/>
    <property type="match status" value="1"/>
</dbReference>
<dbReference type="Pfam" id="PF07714">
    <property type="entry name" value="PK_Tyr_Ser-Thr"/>
    <property type="match status" value="1"/>
</dbReference>
<gene>
    <name evidence="10" type="ORF">CB5_LOCUS25139</name>
</gene>
<dbReference type="InterPro" id="IPR009091">
    <property type="entry name" value="RCC1/BLIP-II"/>
</dbReference>
<accession>A0A6V7QFX7</accession>
<dbReference type="EMBL" id="LR862135">
    <property type="protein sequence ID" value="CAD1841928.1"/>
    <property type="molecule type" value="Genomic_DNA"/>
</dbReference>
<keyword evidence="3 6" id="KW-0547">Nucleotide-binding</keyword>
<feature type="region of interest" description="Disordered" evidence="7">
    <location>
        <begin position="200"/>
        <end position="241"/>
    </location>
</feature>
<evidence type="ECO:0000256" key="4">
    <source>
        <dbReference type="ARBA" id="ARBA00022777"/>
    </source>
</evidence>
<dbReference type="PROSITE" id="PS00108">
    <property type="entry name" value="PROTEIN_KINASE_ST"/>
    <property type="match status" value="1"/>
</dbReference>
<evidence type="ECO:0000256" key="2">
    <source>
        <dbReference type="ARBA" id="ARBA00022679"/>
    </source>
</evidence>
<dbReference type="InterPro" id="IPR008271">
    <property type="entry name" value="Ser/Thr_kinase_AS"/>
</dbReference>
<evidence type="ECO:0000259" key="9">
    <source>
        <dbReference type="PROSITE" id="PS50206"/>
    </source>
</evidence>
<reference evidence="10" key="1">
    <citation type="submission" date="2020-07" db="EMBL/GenBank/DDBJ databases">
        <authorList>
            <person name="Lin J."/>
        </authorList>
    </citation>
    <scope>NUCLEOTIDE SEQUENCE</scope>
</reference>
<keyword evidence="1" id="KW-0723">Serine/threonine-protein kinase</keyword>
<evidence type="ECO:0000256" key="6">
    <source>
        <dbReference type="PROSITE-ProRule" id="PRU10141"/>
    </source>
</evidence>
<feature type="region of interest" description="Disordered" evidence="7">
    <location>
        <begin position="264"/>
        <end position="288"/>
    </location>
</feature>
<dbReference type="SMART" id="SM00220">
    <property type="entry name" value="S_TKc"/>
    <property type="match status" value="1"/>
</dbReference>
<feature type="binding site" evidence="6">
    <location>
        <position position="663"/>
    </location>
    <ligand>
        <name>ATP</name>
        <dbReference type="ChEBI" id="CHEBI:30616"/>
    </ligand>
</feature>
<dbReference type="PROSITE" id="PS50206">
    <property type="entry name" value="RHODANESE_3"/>
    <property type="match status" value="1"/>
</dbReference>
<dbReference type="CDD" id="cd00158">
    <property type="entry name" value="RHOD"/>
    <property type="match status" value="1"/>
</dbReference>
<dbReference type="SUPFAM" id="SSF52821">
    <property type="entry name" value="Rhodanese/Cell cycle control phosphatase"/>
    <property type="match status" value="1"/>
</dbReference>
<feature type="compositionally biased region" description="Basic residues" evidence="7">
    <location>
        <begin position="595"/>
        <end position="609"/>
    </location>
</feature>
<dbReference type="PANTHER" id="PTHR46146">
    <property type="entry name" value="SERINE/THREONINE-PROTEIN KINASE-LIKE PROTEIN CCR4"/>
    <property type="match status" value="1"/>
</dbReference>
<dbReference type="InterPro" id="IPR000719">
    <property type="entry name" value="Prot_kinase_dom"/>
</dbReference>
<keyword evidence="4" id="KW-0418">Kinase</keyword>
<dbReference type="PANTHER" id="PTHR46146:SF3">
    <property type="entry name" value="SERINE_THREONINE-PROTEIN KINASE-LIKE PROTEIN CCR3-RELATED"/>
    <property type="match status" value="1"/>
</dbReference>
<feature type="compositionally biased region" description="Low complexity" evidence="7">
    <location>
        <begin position="433"/>
        <end position="451"/>
    </location>
</feature>
<dbReference type="InterPro" id="IPR001763">
    <property type="entry name" value="Rhodanese-like_dom"/>
</dbReference>
<feature type="region of interest" description="Disordered" evidence="7">
    <location>
        <begin position="576"/>
        <end position="616"/>
    </location>
</feature>
<dbReference type="FunFam" id="3.30.200.20:FF:000466">
    <property type="entry name" value="Putative LRR receptor-like serine/threonine-protein kinase"/>
    <property type="match status" value="1"/>
</dbReference>
<feature type="compositionally biased region" description="Low complexity" evidence="7">
    <location>
        <begin position="460"/>
        <end position="474"/>
    </location>
</feature>
<keyword evidence="2" id="KW-0808">Transferase</keyword>
<feature type="domain" description="Rhodanese" evidence="9">
    <location>
        <begin position="79"/>
        <end position="191"/>
    </location>
</feature>
<evidence type="ECO:0000256" key="3">
    <source>
        <dbReference type="ARBA" id="ARBA00022741"/>
    </source>
</evidence>
<dbReference type="Gene3D" id="2.130.10.30">
    <property type="entry name" value="Regulator of chromosome condensation 1/beta-lactamase-inhibitor protein II"/>
    <property type="match status" value="2"/>
</dbReference>
<organism evidence="10">
    <name type="scientific">Ananas comosus var. bracteatus</name>
    <name type="common">red pineapple</name>
    <dbReference type="NCBI Taxonomy" id="296719"/>
    <lineage>
        <taxon>Eukaryota</taxon>
        <taxon>Viridiplantae</taxon>
        <taxon>Streptophyta</taxon>
        <taxon>Embryophyta</taxon>
        <taxon>Tracheophyta</taxon>
        <taxon>Spermatophyta</taxon>
        <taxon>Magnoliopsida</taxon>
        <taxon>Liliopsida</taxon>
        <taxon>Poales</taxon>
        <taxon>Bromeliaceae</taxon>
        <taxon>Bromelioideae</taxon>
        <taxon>Ananas</taxon>
    </lineage>
</organism>
<dbReference type="GO" id="GO:0005524">
    <property type="term" value="F:ATP binding"/>
    <property type="evidence" value="ECO:0007669"/>
    <property type="project" value="UniProtKB-UniRule"/>
</dbReference>
<evidence type="ECO:0000256" key="7">
    <source>
        <dbReference type="SAM" id="MobiDB-lite"/>
    </source>
</evidence>
<dbReference type="Gene3D" id="3.40.250.10">
    <property type="entry name" value="Rhodanese-like domain"/>
    <property type="match status" value="1"/>
</dbReference>
<dbReference type="PROSITE" id="PS00107">
    <property type="entry name" value="PROTEIN_KINASE_ATP"/>
    <property type="match status" value="1"/>
</dbReference>
<dbReference type="InterPro" id="IPR011009">
    <property type="entry name" value="Kinase-like_dom_sf"/>
</dbReference>
<dbReference type="Pfam" id="PF13540">
    <property type="entry name" value="RCC1_2"/>
    <property type="match status" value="1"/>
</dbReference>
<protein>
    <recommendedName>
        <fullName evidence="11">Protein kinase domain-containing protein</fullName>
    </recommendedName>
</protein>